<dbReference type="PANTHER" id="PTHR44103">
    <property type="entry name" value="PROPROTEIN CONVERTASE P"/>
    <property type="match status" value="1"/>
</dbReference>
<proteinExistence type="predicted"/>
<dbReference type="InterPro" id="IPR013517">
    <property type="entry name" value="FG-GAP"/>
</dbReference>
<dbReference type="Gene3D" id="2.130.10.130">
    <property type="entry name" value="Integrin alpha, N-terminal"/>
    <property type="match status" value="1"/>
</dbReference>
<sequence>MKRYMIVIGLTTLCLLLNAQVPLETTPFWISEVYSSTRDISLGDIDNDGDLDLLVATEVGEDAIHMYYNLGSVFETFPSLIFPVNGAWSVAFGDVNNDGDLDLATAYSAFAGGSVMLYLNTG</sequence>
<organism evidence="2">
    <name type="scientific">marine sediment metagenome</name>
    <dbReference type="NCBI Taxonomy" id="412755"/>
    <lineage>
        <taxon>unclassified sequences</taxon>
        <taxon>metagenomes</taxon>
        <taxon>ecological metagenomes</taxon>
    </lineage>
</organism>
<keyword evidence="1" id="KW-0732">Signal</keyword>
<evidence type="ECO:0008006" key="3">
    <source>
        <dbReference type="Google" id="ProtNLM"/>
    </source>
</evidence>
<evidence type="ECO:0000256" key="1">
    <source>
        <dbReference type="ARBA" id="ARBA00022729"/>
    </source>
</evidence>
<evidence type="ECO:0000313" key="2">
    <source>
        <dbReference type="EMBL" id="GAH74520.1"/>
    </source>
</evidence>
<comment type="caution">
    <text evidence="2">The sequence shown here is derived from an EMBL/GenBank/DDBJ whole genome shotgun (WGS) entry which is preliminary data.</text>
</comment>
<dbReference type="AlphaFoldDB" id="X1IZ62"/>
<accession>X1IZ62</accession>
<dbReference type="Pfam" id="PF13517">
    <property type="entry name" value="FG-GAP_3"/>
    <property type="match status" value="1"/>
</dbReference>
<protein>
    <recommendedName>
        <fullName evidence="3">VCBS repeat-containing protein</fullName>
    </recommendedName>
</protein>
<reference evidence="2" key="1">
    <citation type="journal article" date="2014" name="Front. Microbiol.">
        <title>High frequency of phylogenetically diverse reductive dehalogenase-homologous genes in deep subseafloor sedimentary metagenomes.</title>
        <authorList>
            <person name="Kawai M."/>
            <person name="Futagami T."/>
            <person name="Toyoda A."/>
            <person name="Takaki Y."/>
            <person name="Nishi S."/>
            <person name="Hori S."/>
            <person name="Arai W."/>
            <person name="Tsubouchi T."/>
            <person name="Morono Y."/>
            <person name="Uchiyama I."/>
            <person name="Ito T."/>
            <person name="Fujiyama A."/>
            <person name="Inagaki F."/>
            <person name="Takami H."/>
        </authorList>
    </citation>
    <scope>NUCLEOTIDE SEQUENCE</scope>
    <source>
        <strain evidence="2">Expedition CK06-06</strain>
    </source>
</reference>
<name>X1IZ62_9ZZZZ</name>
<gene>
    <name evidence="2" type="ORF">S03H2_47824</name>
</gene>
<dbReference type="InterPro" id="IPR028994">
    <property type="entry name" value="Integrin_alpha_N"/>
</dbReference>
<dbReference type="EMBL" id="BARU01030107">
    <property type="protein sequence ID" value="GAH74520.1"/>
    <property type="molecule type" value="Genomic_DNA"/>
</dbReference>
<dbReference type="PANTHER" id="PTHR44103:SF1">
    <property type="entry name" value="PROPROTEIN CONVERTASE P"/>
    <property type="match status" value="1"/>
</dbReference>
<feature type="non-terminal residue" evidence="2">
    <location>
        <position position="122"/>
    </location>
</feature>
<dbReference type="SUPFAM" id="SSF69318">
    <property type="entry name" value="Integrin alpha N-terminal domain"/>
    <property type="match status" value="1"/>
</dbReference>